<sequence length="257" mass="27555">MPRIDYPELLLEVHARTGMFDEMQHMSGSHLRREDLDITLAALTVARSCNVGLVPVIKPGTPALTEHRLLGVEKGYFHHEGIAAASTRLEQAQGQIDITDDWGGGLVASVDGVRFVVLVRSLYARPSPLYYGVGKRSRGATWLNAVSDKVMGLGGLLVRLHDLRHGAATVMLAAGIDIKIVQEILGHADRAATSDTYTSVLPELAAEAIGQAAAVINRHRLTPAGTDRSPGRSGTPRAHAAPKTTKAPSRNGRTPWS</sequence>
<dbReference type="EMBL" id="WBMT01000015">
    <property type="protein sequence ID" value="KAB2344920.1"/>
    <property type="molecule type" value="Genomic_DNA"/>
</dbReference>
<protein>
    <submittedName>
        <fullName evidence="4">Tn3 family transposase</fullName>
    </submittedName>
</protein>
<accession>A0A6H9YFU2</accession>
<keyword evidence="1" id="KW-0233">DNA recombination</keyword>
<dbReference type="RefSeq" id="WP_151565288.1">
    <property type="nucleotide sequence ID" value="NZ_WBMT01000015.1"/>
</dbReference>
<proteinExistence type="predicted"/>
<dbReference type="Gene3D" id="1.10.443.10">
    <property type="entry name" value="Intergrase catalytic core"/>
    <property type="match status" value="1"/>
</dbReference>
<dbReference type="OrthoDB" id="4337906at2"/>
<feature type="compositionally biased region" description="Polar residues" evidence="2">
    <location>
        <begin position="246"/>
        <end position="257"/>
    </location>
</feature>
<organism evidence="4 5">
    <name type="scientific">Actinomadura rudentiformis</name>
    <dbReference type="NCBI Taxonomy" id="359158"/>
    <lineage>
        <taxon>Bacteria</taxon>
        <taxon>Bacillati</taxon>
        <taxon>Actinomycetota</taxon>
        <taxon>Actinomycetes</taxon>
        <taxon>Streptosporangiales</taxon>
        <taxon>Thermomonosporaceae</taxon>
        <taxon>Actinomadura</taxon>
    </lineage>
</organism>
<evidence type="ECO:0000256" key="2">
    <source>
        <dbReference type="SAM" id="MobiDB-lite"/>
    </source>
</evidence>
<name>A0A6H9YFU2_9ACTN</name>
<feature type="region of interest" description="Disordered" evidence="2">
    <location>
        <begin position="221"/>
        <end position="257"/>
    </location>
</feature>
<keyword evidence="5" id="KW-1185">Reference proteome</keyword>
<gene>
    <name evidence="4" type="ORF">F8566_30500</name>
</gene>
<dbReference type="GO" id="GO:0003677">
    <property type="term" value="F:DNA binding"/>
    <property type="evidence" value="ECO:0007669"/>
    <property type="project" value="InterPro"/>
</dbReference>
<evidence type="ECO:0000313" key="5">
    <source>
        <dbReference type="Proteomes" id="UP000468735"/>
    </source>
</evidence>
<dbReference type="InterPro" id="IPR013762">
    <property type="entry name" value="Integrase-like_cat_sf"/>
</dbReference>
<dbReference type="GO" id="GO:0015074">
    <property type="term" value="P:DNA integration"/>
    <property type="evidence" value="ECO:0007669"/>
    <property type="project" value="InterPro"/>
</dbReference>
<feature type="domain" description="Tn3 transposase DDE" evidence="3">
    <location>
        <begin position="8"/>
        <end position="161"/>
    </location>
</feature>
<dbReference type="GO" id="GO:0004803">
    <property type="term" value="F:transposase activity"/>
    <property type="evidence" value="ECO:0007669"/>
    <property type="project" value="InterPro"/>
</dbReference>
<dbReference type="InterPro" id="IPR011010">
    <property type="entry name" value="DNA_brk_join_enz"/>
</dbReference>
<dbReference type="Pfam" id="PF01526">
    <property type="entry name" value="DDE_Tnp_Tn3"/>
    <property type="match status" value="1"/>
</dbReference>
<reference evidence="4 5" key="1">
    <citation type="submission" date="2019-09" db="EMBL/GenBank/DDBJ databases">
        <title>Actinomadura physcomitrii sp. nov., a novel actinomycete isolated from moss [Physcomitrium sphaericum (Ludw) Fuernr].</title>
        <authorList>
            <person name="Zhuang X."/>
            <person name="Liu C."/>
        </authorList>
    </citation>
    <scope>NUCLEOTIDE SEQUENCE [LARGE SCALE GENOMIC DNA]</scope>
    <source>
        <strain evidence="4 5">HMC1</strain>
    </source>
</reference>
<dbReference type="InterPro" id="IPR002513">
    <property type="entry name" value="Tn3_Tnp_DDE_dom"/>
</dbReference>
<evidence type="ECO:0000256" key="1">
    <source>
        <dbReference type="ARBA" id="ARBA00023172"/>
    </source>
</evidence>
<evidence type="ECO:0000313" key="4">
    <source>
        <dbReference type="EMBL" id="KAB2344920.1"/>
    </source>
</evidence>
<dbReference type="Proteomes" id="UP000468735">
    <property type="component" value="Unassembled WGS sequence"/>
</dbReference>
<dbReference type="AlphaFoldDB" id="A0A6H9YFU2"/>
<comment type="caution">
    <text evidence="4">The sequence shown here is derived from an EMBL/GenBank/DDBJ whole genome shotgun (WGS) entry which is preliminary data.</text>
</comment>
<dbReference type="SUPFAM" id="SSF56349">
    <property type="entry name" value="DNA breaking-rejoining enzymes"/>
    <property type="match status" value="1"/>
</dbReference>
<evidence type="ECO:0000259" key="3">
    <source>
        <dbReference type="Pfam" id="PF01526"/>
    </source>
</evidence>
<dbReference type="GO" id="GO:0006313">
    <property type="term" value="P:DNA transposition"/>
    <property type="evidence" value="ECO:0007669"/>
    <property type="project" value="InterPro"/>
</dbReference>